<dbReference type="SUPFAM" id="SSF88659">
    <property type="entry name" value="Sigma3 and sigma4 domains of RNA polymerase sigma factors"/>
    <property type="match status" value="1"/>
</dbReference>
<dbReference type="NCBIfam" id="NF006089">
    <property type="entry name" value="PRK08241.1"/>
    <property type="match status" value="1"/>
</dbReference>
<dbReference type="InterPro" id="IPR013325">
    <property type="entry name" value="RNA_pol_sigma_r2"/>
</dbReference>
<evidence type="ECO:0000259" key="9">
    <source>
        <dbReference type="Pfam" id="PF08281"/>
    </source>
</evidence>
<accession>A0ABX1FTX6</accession>
<dbReference type="InterPro" id="IPR037401">
    <property type="entry name" value="SnoaL-like"/>
</dbReference>
<feature type="domain" description="RNA polymerase sigma factor 70 region 4 type 2" evidence="9">
    <location>
        <begin position="148"/>
        <end position="196"/>
    </location>
</feature>
<evidence type="ECO:0000256" key="3">
    <source>
        <dbReference type="ARBA" id="ARBA00023015"/>
    </source>
</evidence>
<evidence type="ECO:0000259" key="10">
    <source>
        <dbReference type="Pfam" id="PF12680"/>
    </source>
</evidence>
<dbReference type="CDD" id="cd06171">
    <property type="entry name" value="Sigma70_r4"/>
    <property type="match status" value="1"/>
</dbReference>
<dbReference type="InterPro" id="IPR039425">
    <property type="entry name" value="RNA_pol_sigma-70-like"/>
</dbReference>
<dbReference type="RefSeq" id="WP_167979127.1">
    <property type="nucleotide sequence ID" value="NZ_VSRL01000256.1"/>
</dbReference>
<evidence type="ECO:0000256" key="2">
    <source>
        <dbReference type="ARBA" id="ARBA00011344"/>
    </source>
</evidence>
<keyword evidence="5 7" id="KW-0238">DNA-binding</keyword>
<dbReference type="InterPro" id="IPR014284">
    <property type="entry name" value="RNA_pol_sigma-70_dom"/>
</dbReference>
<evidence type="ECO:0000256" key="6">
    <source>
        <dbReference type="ARBA" id="ARBA00023163"/>
    </source>
</evidence>
<dbReference type="Gene3D" id="1.10.10.10">
    <property type="entry name" value="Winged helix-like DNA-binding domain superfamily/Winged helix DNA-binding domain"/>
    <property type="match status" value="1"/>
</dbReference>
<keyword evidence="4 7" id="KW-0731">Sigma factor</keyword>
<keyword evidence="6 7" id="KW-0804">Transcription</keyword>
<dbReference type="Pfam" id="PF04542">
    <property type="entry name" value="Sigma70_r2"/>
    <property type="match status" value="1"/>
</dbReference>
<dbReference type="Proteomes" id="UP001515943">
    <property type="component" value="Unassembled WGS sequence"/>
</dbReference>
<dbReference type="SUPFAM" id="SSF88946">
    <property type="entry name" value="Sigma2 domain of RNA polymerase sigma factors"/>
    <property type="match status" value="1"/>
</dbReference>
<gene>
    <name evidence="11" type="ORF">FXN61_39485</name>
</gene>
<evidence type="ECO:0000313" key="11">
    <source>
        <dbReference type="EMBL" id="NKE62496.1"/>
    </source>
</evidence>
<evidence type="ECO:0000256" key="5">
    <source>
        <dbReference type="ARBA" id="ARBA00023125"/>
    </source>
</evidence>
<evidence type="ECO:0000256" key="1">
    <source>
        <dbReference type="ARBA" id="ARBA00010641"/>
    </source>
</evidence>
<comment type="similarity">
    <text evidence="1 7">Belongs to the sigma-70 factor family. ECF subfamily.</text>
</comment>
<dbReference type="PANTHER" id="PTHR43133:SF65">
    <property type="entry name" value="ECF RNA POLYMERASE SIGMA FACTOR SIGG"/>
    <property type="match status" value="1"/>
</dbReference>
<name>A0ABX1FTX6_9PSEU</name>
<evidence type="ECO:0000259" key="8">
    <source>
        <dbReference type="Pfam" id="PF04542"/>
    </source>
</evidence>
<dbReference type="NCBIfam" id="TIGR02937">
    <property type="entry name" value="sigma70-ECF"/>
    <property type="match status" value="1"/>
</dbReference>
<dbReference type="InterPro" id="IPR013249">
    <property type="entry name" value="RNA_pol_sigma70_r4_t2"/>
</dbReference>
<keyword evidence="3 7" id="KW-0805">Transcription regulation</keyword>
<dbReference type="Pfam" id="PF08281">
    <property type="entry name" value="Sigma70_r4_2"/>
    <property type="match status" value="1"/>
</dbReference>
<protein>
    <recommendedName>
        <fullName evidence="7">RNA polymerase sigma factor</fullName>
    </recommendedName>
</protein>
<dbReference type="Pfam" id="PF12680">
    <property type="entry name" value="SnoaL_2"/>
    <property type="match status" value="1"/>
</dbReference>
<dbReference type="InterPro" id="IPR007627">
    <property type="entry name" value="RNA_pol_sigma70_r2"/>
</dbReference>
<proteinExistence type="inferred from homology"/>
<evidence type="ECO:0000256" key="7">
    <source>
        <dbReference type="RuleBase" id="RU000716"/>
    </source>
</evidence>
<keyword evidence="12" id="KW-1185">Reference proteome</keyword>
<dbReference type="NCBIfam" id="TIGR02960">
    <property type="entry name" value="SigX5"/>
    <property type="match status" value="1"/>
</dbReference>
<dbReference type="InterPro" id="IPR000838">
    <property type="entry name" value="RNA_pol_sigma70_ECF_CS"/>
</dbReference>
<dbReference type="PROSITE" id="PS01063">
    <property type="entry name" value="SIGMA70_ECF"/>
    <property type="match status" value="1"/>
</dbReference>
<dbReference type="InterPro" id="IPR036388">
    <property type="entry name" value="WH-like_DNA-bd_sf"/>
</dbReference>
<dbReference type="InterPro" id="IPR032710">
    <property type="entry name" value="NTF2-like_dom_sf"/>
</dbReference>
<feature type="domain" description="RNA polymerase sigma-70 region 2" evidence="8">
    <location>
        <begin position="31"/>
        <end position="95"/>
    </location>
</feature>
<comment type="subunit">
    <text evidence="2">Interacts transiently with the RNA polymerase catalytic core formed by RpoA, RpoB, RpoC and RpoZ (2 alpha, 1 beta, 1 beta' and 1 omega subunit) to form the RNA polymerase holoenzyme that can initiate transcription.</text>
</comment>
<comment type="caution">
    <text evidence="11">The sequence shown here is derived from an EMBL/GenBank/DDBJ whole genome shotgun (WGS) entry which is preliminary data.</text>
</comment>
<dbReference type="Gene3D" id="1.10.1740.10">
    <property type="match status" value="1"/>
</dbReference>
<organism evidence="11 12">
    <name type="scientific">Lentzea indica</name>
    <dbReference type="NCBI Taxonomy" id="2604800"/>
    <lineage>
        <taxon>Bacteria</taxon>
        <taxon>Bacillati</taxon>
        <taxon>Actinomycetota</taxon>
        <taxon>Actinomycetes</taxon>
        <taxon>Pseudonocardiales</taxon>
        <taxon>Pseudonocardiaceae</taxon>
        <taxon>Lentzea</taxon>
    </lineage>
</organism>
<dbReference type="Gene3D" id="3.10.450.50">
    <property type="match status" value="1"/>
</dbReference>
<dbReference type="PANTHER" id="PTHR43133">
    <property type="entry name" value="RNA POLYMERASE ECF-TYPE SIGMA FACTO"/>
    <property type="match status" value="1"/>
</dbReference>
<reference evidence="11 12" key="1">
    <citation type="submission" date="2019-08" db="EMBL/GenBank/DDBJ databases">
        <title>Lentzea from Indian Himalayas.</title>
        <authorList>
            <person name="Mandal S."/>
            <person name="Mallick Gupta A."/>
            <person name="Maiti P.K."/>
            <person name="Sarkar J."/>
            <person name="Mandal S."/>
        </authorList>
    </citation>
    <scope>NUCLEOTIDE SEQUENCE [LARGE SCALE GENOMIC DNA]</scope>
    <source>
        <strain evidence="11 12">PSKA42</strain>
    </source>
</reference>
<feature type="domain" description="SnoaL-like" evidence="10">
    <location>
        <begin position="225"/>
        <end position="330"/>
    </location>
</feature>
<evidence type="ECO:0000313" key="12">
    <source>
        <dbReference type="Proteomes" id="UP001515943"/>
    </source>
</evidence>
<evidence type="ECO:0000256" key="4">
    <source>
        <dbReference type="ARBA" id="ARBA00023082"/>
    </source>
</evidence>
<dbReference type="InterPro" id="IPR014305">
    <property type="entry name" value="RNA_pol_sigma-G_actinobac"/>
</dbReference>
<dbReference type="EMBL" id="VSRL01000256">
    <property type="protein sequence ID" value="NKE62496.1"/>
    <property type="molecule type" value="Genomic_DNA"/>
</dbReference>
<dbReference type="SUPFAM" id="SSF54427">
    <property type="entry name" value="NTF2-like"/>
    <property type="match status" value="1"/>
</dbReference>
<sequence>MSRVETRTGQGEDSAVVAAAQAGDEQAFATLVERYRPELQVHCYRMLGSFEESEDLTQETFLRAWRRRETYQGRATFRAWLYRIATNACLDFLGRSPRKALPEPPSGPVPPATVPWLQPCPDTLLAEIESAETEPDIAAVAKETIELAFLAAIQYLQPRQRAVLILRDVLGWSAKETAELLESSVASVNSVLQRARPALKQHLPERRTDWAQPADSGELEREVLQRYMAALERADDDALAALLSADARASQQSGAGGYEGEEPVWIEGRDTIIDAWVPALHGPYAVQFKILPTTANRQPVAASYIRSGDQREYRAFALTVLRIEDGMVAETATFDTALFPAFGLPAAITHVPLER</sequence>
<dbReference type="InterPro" id="IPR013324">
    <property type="entry name" value="RNA_pol_sigma_r3/r4-like"/>
</dbReference>